<dbReference type="InterPro" id="IPR003593">
    <property type="entry name" value="AAA+_ATPase"/>
</dbReference>
<evidence type="ECO:0000256" key="4">
    <source>
        <dbReference type="ARBA" id="ARBA00022692"/>
    </source>
</evidence>
<feature type="compositionally biased region" description="Polar residues" evidence="10">
    <location>
        <begin position="507"/>
        <end position="519"/>
    </location>
</feature>
<proteinExistence type="inferred from homology"/>
<dbReference type="InterPro" id="IPR003439">
    <property type="entry name" value="ABC_transporter-like_ATP-bd"/>
</dbReference>
<evidence type="ECO:0000256" key="3">
    <source>
        <dbReference type="ARBA" id="ARBA00022448"/>
    </source>
</evidence>
<dbReference type="SUPFAM" id="SSF90123">
    <property type="entry name" value="ABC transporter transmembrane region"/>
    <property type="match status" value="1"/>
</dbReference>
<dbReference type="PROSITE" id="PS00211">
    <property type="entry name" value="ABC_TRANSPORTER_1"/>
    <property type="match status" value="1"/>
</dbReference>
<keyword evidence="4 11" id="KW-0812">Transmembrane</keyword>
<dbReference type="InterPro" id="IPR036640">
    <property type="entry name" value="ABC1_TM_sf"/>
</dbReference>
<dbReference type="Pfam" id="PF00664">
    <property type="entry name" value="ABC_membrane"/>
    <property type="match status" value="1"/>
</dbReference>
<comment type="subcellular location">
    <subcellularLocation>
        <location evidence="1">Endomembrane system</location>
        <topology evidence="1">Multi-pass membrane protein</topology>
    </subcellularLocation>
</comment>
<feature type="domain" description="ABC transporter" evidence="12">
    <location>
        <begin position="1040"/>
        <end position="1280"/>
    </location>
</feature>
<evidence type="ECO:0000256" key="8">
    <source>
        <dbReference type="ARBA" id="ARBA00022989"/>
    </source>
</evidence>
<keyword evidence="6" id="KW-0067">ATP-binding</keyword>
<dbReference type="InterPro" id="IPR039421">
    <property type="entry name" value="Type_1_exporter"/>
</dbReference>
<feature type="region of interest" description="Disordered" evidence="10">
    <location>
        <begin position="236"/>
        <end position="264"/>
    </location>
</feature>
<dbReference type="Gene3D" id="1.20.1560.10">
    <property type="entry name" value="ABC transporter type 1, transmembrane domain"/>
    <property type="match status" value="1"/>
</dbReference>
<keyword evidence="7" id="KW-1278">Translocase</keyword>
<accession>A0A7S3LXB4</accession>
<dbReference type="GO" id="GO:0016887">
    <property type="term" value="F:ATP hydrolysis activity"/>
    <property type="evidence" value="ECO:0007669"/>
    <property type="project" value="InterPro"/>
</dbReference>
<dbReference type="SUPFAM" id="SSF52540">
    <property type="entry name" value="P-loop containing nucleoside triphosphate hydrolases"/>
    <property type="match status" value="1"/>
</dbReference>
<evidence type="ECO:0000259" key="12">
    <source>
        <dbReference type="PROSITE" id="PS50893"/>
    </source>
</evidence>
<evidence type="ECO:0000256" key="1">
    <source>
        <dbReference type="ARBA" id="ARBA00004127"/>
    </source>
</evidence>
<reference evidence="14" key="1">
    <citation type="submission" date="2021-01" db="EMBL/GenBank/DDBJ databases">
        <authorList>
            <person name="Corre E."/>
            <person name="Pelletier E."/>
            <person name="Niang G."/>
            <person name="Scheremetjew M."/>
            <person name="Finn R."/>
            <person name="Kale V."/>
            <person name="Holt S."/>
            <person name="Cochrane G."/>
            <person name="Meng A."/>
            <person name="Brown T."/>
            <person name="Cohen L."/>
        </authorList>
    </citation>
    <scope>NUCLEOTIDE SEQUENCE</scope>
    <source>
        <strain evidence="14">NIES-2562</strain>
    </source>
</reference>
<feature type="region of interest" description="Disordered" evidence="10">
    <location>
        <begin position="460"/>
        <end position="536"/>
    </location>
</feature>
<comment type="similarity">
    <text evidence="2">Belongs to the ABC transporter superfamily. ABCB family. MHC peptide exporter (TC 3.A.1.209) subfamily.</text>
</comment>
<evidence type="ECO:0000256" key="7">
    <source>
        <dbReference type="ARBA" id="ARBA00022967"/>
    </source>
</evidence>
<evidence type="ECO:0000259" key="13">
    <source>
        <dbReference type="PROSITE" id="PS50929"/>
    </source>
</evidence>
<dbReference type="PROSITE" id="PS50893">
    <property type="entry name" value="ABC_TRANSPORTER_2"/>
    <property type="match status" value="1"/>
</dbReference>
<evidence type="ECO:0000256" key="10">
    <source>
        <dbReference type="SAM" id="MobiDB-lite"/>
    </source>
</evidence>
<dbReference type="InterPro" id="IPR017871">
    <property type="entry name" value="ABC_transporter-like_CS"/>
</dbReference>
<keyword evidence="5" id="KW-0547">Nucleotide-binding</keyword>
<feature type="compositionally biased region" description="Basic and acidic residues" evidence="10">
    <location>
        <begin position="1309"/>
        <end position="1323"/>
    </location>
</feature>
<feature type="transmembrane region" description="Helical" evidence="11">
    <location>
        <begin position="750"/>
        <end position="771"/>
    </location>
</feature>
<feature type="compositionally biased region" description="Basic residues" evidence="10">
    <location>
        <begin position="1292"/>
        <end position="1303"/>
    </location>
</feature>
<dbReference type="GO" id="GO:0012505">
    <property type="term" value="C:endomembrane system"/>
    <property type="evidence" value="ECO:0007669"/>
    <property type="project" value="UniProtKB-SubCell"/>
</dbReference>
<sequence>MPPTRGLRIKRGVKSKKGLNLAQDDMESEFEESASKGRRETEDMFVYSVLRGKGTAGDSSRQDAGAVGGNREGGTSPEKRGTLGEIVLDIGEVKAYEENRESSPSPPQLSSSPVTLAADRSSPTLSTSPSGRKPLLTVESSSASSGASSSQKSSPKGVAKPLAVPTLSRVMGGASGWAAVKQAVRNKEKLKMAAKMGALDAIDESITEEEEVKPKRGRRESRYGWSVEESAALSELGAVVEGNDEEEKEKEAKPHRNGGSSSSSLALVRPASINMELVKRSKSVLTSTIAKFCSDASYEGGWMKSDVIKDFSFAVGAALEGILRCQMVTVFVVDGGAVWTTSLRMTGKLMRFAVDETPTHLKRAYDTEQHCFIANTSTEKEMYQPYLDIFSGVRAKSLLTFVAKSPPPSSTALLVEACNLLDVEDVLTSTDTEVVRVVRDTLAEFLESSSVSFKVSMSESSRKRLASTTGRLQDLTPKKPGSPVGSLKKRGSLLPSQLLRSSSSILNGTSSPASASGSKPTLEKQGSQRRMRAVSRQQMNTINRRASTMSNAFMNDPMAAMTALDQTAIIAGADEKKPSHRHERRKSRYEGLDKEIENELKELSEDLDVLGGVGGGGGSRRETEVELEEVDIDEDELPDHPYPDPSKNQGRVTWKLAVSYLWPRLIKPHLGYILFMTFLQLVLIGGGLFEPFLRQPIIDAMVELQAQSYDLRQCYSNFSEILNEVNLTDAGIPVDCQVFQDIIDVEWQGFIGSLVNISFFIIGKLFLNILLSYMNGVFSARLAYAAQTLVVDTLIRQETPFYDFYSTGQLMSRLTQDTPNLIALIKAANPILFIAGGPIKLIVSAVLCFYIDWRFAIIVLADLPLLGVISYFWSKYLRKFFVNIMNQVAQCNAVSNEIIANVRVIHTFWSHTKEVSRYRVERLEQKRLYEKLALLTSTVGQVQTLLSLGMEITRFYVGAILLVDPATNFTFGRLEACQSYADMINDAKGAIVGTIASLQETFGKCSTLMGMMMRKPADTDGLDDNGKPLPRIRKKLKGRVDFKDVFFRYPIRPNVVVFKNITFSILPGEHVAFVGPSGTGKSTIFQLLLGMYRPEKGTIWVDRQRLDYMDPQYFRSQISAVTQEPTLFNCSIEDNILYGRSYELPVVSRDDVEKAARQAYAHDFISKLSDGYDTQVGEQGAQLSGGQKQRIAIARAIMKETPILLLDEITSALDAESEKLVTKSMDVLTEKKTVLLITHRYRTIQKVDKIVVINGGEVKEVGSHKELMEKKGLYFGLYEQNVEKTREEIRRKTTKNLKGKLRTRSSSNRKSDGSDSEGADKQE</sequence>
<dbReference type="Gene3D" id="3.40.50.300">
    <property type="entry name" value="P-loop containing nucleotide triphosphate hydrolases"/>
    <property type="match status" value="1"/>
</dbReference>
<keyword evidence="3" id="KW-0813">Transport</keyword>
<feature type="compositionally biased region" description="Basic residues" evidence="10">
    <location>
        <begin position="7"/>
        <end position="17"/>
    </location>
</feature>
<dbReference type="FunFam" id="3.40.50.300:FF:000140">
    <property type="entry name" value="Lipid A export ATP-binding/permease protein MsbA"/>
    <property type="match status" value="1"/>
</dbReference>
<evidence type="ECO:0000256" key="11">
    <source>
        <dbReference type="SAM" id="Phobius"/>
    </source>
</evidence>
<feature type="region of interest" description="Disordered" evidence="10">
    <location>
        <begin position="1289"/>
        <end position="1323"/>
    </location>
</feature>
<dbReference type="PANTHER" id="PTHR43394">
    <property type="entry name" value="ATP-DEPENDENT PERMEASE MDL1, MITOCHONDRIAL"/>
    <property type="match status" value="1"/>
</dbReference>
<dbReference type="GO" id="GO:0005524">
    <property type="term" value="F:ATP binding"/>
    <property type="evidence" value="ECO:0007669"/>
    <property type="project" value="UniProtKB-KW"/>
</dbReference>
<dbReference type="GO" id="GO:0015421">
    <property type="term" value="F:ABC-type oligopeptide transporter activity"/>
    <property type="evidence" value="ECO:0007669"/>
    <property type="project" value="TreeGrafter"/>
</dbReference>
<name>A0A7S3LXB4_9EUKA</name>
<dbReference type="PROSITE" id="PS50929">
    <property type="entry name" value="ABC_TM1F"/>
    <property type="match status" value="1"/>
</dbReference>
<dbReference type="PANTHER" id="PTHR43394:SF1">
    <property type="entry name" value="ATP-BINDING CASSETTE SUB-FAMILY B MEMBER 10, MITOCHONDRIAL"/>
    <property type="match status" value="1"/>
</dbReference>
<keyword evidence="9 11" id="KW-0472">Membrane</keyword>
<feature type="compositionally biased region" description="Basic and acidic residues" evidence="10">
    <location>
        <begin position="33"/>
        <end position="42"/>
    </location>
</feature>
<feature type="region of interest" description="Disordered" evidence="10">
    <location>
        <begin position="573"/>
        <end position="592"/>
    </location>
</feature>
<feature type="transmembrane region" description="Helical" evidence="11">
    <location>
        <begin position="853"/>
        <end position="873"/>
    </location>
</feature>
<feature type="domain" description="ABC transmembrane type-1" evidence="13">
    <location>
        <begin position="674"/>
        <end position="1000"/>
    </location>
</feature>
<evidence type="ECO:0000313" key="14">
    <source>
        <dbReference type="EMBL" id="CAE0269993.1"/>
    </source>
</evidence>
<organism evidence="14">
    <name type="scientific">Palpitomonas bilix</name>
    <dbReference type="NCBI Taxonomy" id="652834"/>
    <lineage>
        <taxon>Eukaryota</taxon>
        <taxon>Eukaryota incertae sedis</taxon>
    </lineage>
</organism>
<dbReference type="InterPro" id="IPR011527">
    <property type="entry name" value="ABC1_TM_dom"/>
</dbReference>
<dbReference type="SMART" id="SM00382">
    <property type="entry name" value="AAA"/>
    <property type="match status" value="1"/>
</dbReference>
<dbReference type="InterPro" id="IPR027417">
    <property type="entry name" value="P-loop_NTPase"/>
</dbReference>
<feature type="transmembrane region" description="Helical" evidence="11">
    <location>
        <begin position="821"/>
        <end position="847"/>
    </location>
</feature>
<feature type="compositionally biased region" description="Polar residues" evidence="10">
    <location>
        <begin position="121"/>
        <end position="130"/>
    </location>
</feature>
<evidence type="ECO:0000256" key="6">
    <source>
        <dbReference type="ARBA" id="ARBA00022840"/>
    </source>
</evidence>
<evidence type="ECO:0000256" key="9">
    <source>
        <dbReference type="ARBA" id="ARBA00023136"/>
    </source>
</evidence>
<feature type="compositionally biased region" description="Basic residues" evidence="10">
    <location>
        <begin position="578"/>
        <end position="587"/>
    </location>
</feature>
<dbReference type="EMBL" id="HBIB01049088">
    <property type="protein sequence ID" value="CAE0269993.1"/>
    <property type="molecule type" value="Transcribed_RNA"/>
</dbReference>
<feature type="transmembrane region" description="Helical" evidence="11">
    <location>
        <begin position="670"/>
        <end position="689"/>
    </location>
</feature>
<keyword evidence="8 11" id="KW-1133">Transmembrane helix</keyword>
<gene>
    <name evidence="14" type="ORF">PBIL07802_LOCUS32346</name>
</gene>
<feature type="region of interest" description="Disordered" evidence="10">
    <location>
        <begin position="1"/>
        <end position="160"/>
    </location>
</feature>
<evidence type="ECO:0000256" key="2">
    <source>
        <dbReference type="ARBA" id="ARBA00006493"/>
    </source>
</evidence>
<evidence type="ECO:0000256" key="5">
    <source>
        <dbReference type="ARBA" id="ARBA00022741"/>
    </source>
</evidence>
<feature type="compositionally biased region" description="Low complexity" evidence="10">
    <location>
        <begin position="492"/>
        <end position="506"/>
    </location>
</feature>
<evidence type="ECO:0008006" key="15">
    <source>
        <dbReference type="Google" id="ProtNLM"/>
    </source>
</evidence>
<feature type="compositionally biased region" description="Low complexity" evidence="10">
    <location>
        <begin position="140"/>
        <end position="154"/>
    </location>
</feature>
<dbReference type="GO" id="GO:0016020">
    <property type="term" value="C:membrane"/>
    <property type="evidence" value="ECO:0007669"/>
    <property type="project" value="InterPro"/>
</dbReference>
<protein>
    <recommendedName>
        <fullName evidence="15">ATP-dependent transporter ycf16</fullName>
    </recommendedName>
</protein>
<feature type="compositionally biased region" description="Basic and acidic residues" evidence="10">
    <location>
        <begin position="91"/>
        <end position="101"/>
    </location>
</feature>
<dbReference type="Pfam" id="PF00005">
    <property type="entry name" value="ABC_tran"/>
    <property type="match status" value="1"/>
</dbReference>